<dbReference type="AlphaFoldDB" id="A0A919HLR2"/>
<organism evidence="1 2">
    <name type="scientific">Klebsiella pneumoniae</name>
    <dbReference type="NCBI Taxonomy" id="573"/>
    <lineage>
        <taxon>Bacteria</taxon>
        <taxon>Pseudomonadati</taxon>
        <taxon>Pseudomonadota</taxon>
        <taxon>Gammaproteobacteria</taxon>
        <taxon>Enterobacterales</taxon>
        <taxon>Enterobacteriaceae</taxon>
        <taxon>Klebsiella/Raoultella group</taxon>
        <taxon>Klebsiella</taxon>
        <taxon>Klebsiella pneumoniae complex</taxon>
    </lineage>
</organism>
<dbReference type="SUPFAM" id="SSF51126">
    <property type="entry name" value="Pectin lyase-like"/>
    <property type="match status" value="1"/>
</dbReference>
<gene>
    <name evidence="1" type="ORF">KPZU09_02310</name>
</gene>
<dbReference type="Gene3D" id="2.160.20.10">
    <property type="entry name" value="Single-stranded right-handed beta-helix, Pectin lyase-like"/>
    <property type="match status" value="1"/>
</dbReference>
<evidence type="ECO:0000313" key="1">
    <source>
        <dbReference type="EMBL" id="GHK50495.1"/>
    </source>
</evidence>
<proteinExistence type="predicted"/>
<dbReference type="Proteomes" id="UP000655094">
    <property type="component" value="Unassembled WGS sequence"/>
</dbReference>
<accession>A0A919HLR2</accession>
<evidence type="ECO:0008006" key="3">
    <source>
        <dbReference type="Google" id="ProtNLM"/>
    </source>
</evidence>
<sequence>MAEVPLPTPTDNPVPSTDIRDAVYAGAMLDKVVTSTDLTYTDRLGGEHYTVDGMKAEGDKVVEETRQNLIPLSRQYMTLADAQAVIANIPAGSTTYVRSQDGSSLADEYINNGGTLTATGRKMPSGAAVELMSDTVQRLLTALHVAAEGAGSGTGTDTSEAVQNLMTGFHTLAETVSNLSSNSSETTHLLAGFDCLVESMTKLVNADQQTKTSVSGLLSSVQICTEMLNTLAAEIVTPDGASQYGYVAFSVPGTVSAGNGSFGADTRYRRTGMIPVRKGDVVRLTVYTTSATAGHAAALYDASGAYVGPLGIMCASYAGYQARHYQCEISQDGFVVANTLDQSASSSADVTGAALTIDHRFRGRAADAVIKLTKADLIPVRLDNGNINASSITQDGIVNYSTGLYSCTGGRLLFSGLPVASSPGQSSSLYNVVFFDADKKLIAYRPVFSSSGYVIIPENAAYWAQQIITDRTPNWSAVSIVYYNYVYKDELHKLLSSERDRLGLEYPNEYWLQDFSGATDIEWIQNAMDWVHDAGGGWLILSSDYVKKQFIISEAVIHRSNVWVILDNVEIKLQDGVHDNLFRAAGVIVNPDDPFGLCLDLEITENVRLIGTGYPKLSGADVAYYADIPAGAGPRYWIGDEYGWRGTGLIYYGTQNFEIGGFKLQNVKNWGTDFGYGAKNGYIHDIDLWQPNKNGDGIHFTNGASHMRVRQIFGYARDDCLAMVNSDDSLKYSTANIPTTGSIRQWIYPTCPFWYGWAGNEAVGTSNDIHDITATNIGLTGNEQVSTILTTQFKIYNVTISGISSVNYMTPGRGWDEVNAILKSYAGFGDASRYQAGNVSNISINNIIECASKNYSIDITLAGRNIRVNRYMKLDTRAKTKGALNISSSAAPYVTTSNIVE</sequence>
<reference evidence="1" key="1">
    <citation type="submission" date="2020-10" db="EMBL/GenBank/DDBJ databases">
        <title>Genome Sequence of ESBL Producing Zambian Clinical Strains.</title>
        <authorList>
            <person name="Shawa M."/>
            <person name="Furuta Y."/>
            <person name="Simbotwe M."/>
            <person name="Mulenga E."/>
            <person name="Mubanga M."/>
            <person name="Mulenga G."/>
            <person name="Kaile C."/>
            <person name="Zorigt T."/>
            <person name="Hang'ombe B."/>
            <person name="Higashi H."/>
        </authorList>
    </citation>
    <scope>NUCLEOTIDE SEQUENCE</scope>
    <source>
        <strain evidence="1">Zam_UTH_09</strain>
    </source>
</reference>
<evidence type="ECO:0000313" key="2">
    <source>
        <dbReference type="Proteomes" id="UP000655094"/>
    </source>
</evidence>
<dbReference type="InterPro" id="IPR012334">
    <property type="entry name" value="Pectin_lyas_fold"/>
</dbReference>
<protein>
    <recommendedName>
        <fullName evidence="3">Flagellar biosynthesis, cell-distal portion of basal-body rod</fullName>
    </recommendedName>
</protein>
<comment type="caution">
    <text evidence="1">The sequence shown here is derived from an EMBL/GenBank/DDBJ whole genome shotgun (WGS) entry which is preliminary data.</text>
</comment>
<name>A0A919HLR2_KLEPN</name>
<dbReference type="EMBL" id="BNFF01000001">
    <property type="protein sequence ID" value="GHK50495.1"/>
    <property type="molecule type" value="Genomic_DNA"/>
</dbReference>
<dbReference type="InterPro" id="IPR011050">
    <property type="entry name" value="Pectin_lyase_fold/virulence"/>
</dbReference>